<feature type="chain" id="PRO_5029681083" description="Carboxylesterase type B domain-containing protein" evidence="1">
    <location>
        <begin position="26"/>
        <end position="91"/>
    </location>
</feature>
<proteinExistence type="predicted"/>
<dbReference type="PANTHER" id="PTHR35290:SF2">
    <property type="entry name" value="PROTEIN CASPARIAN STRIP INTEGRITY FACTOR 1"/>
    <property type="match status" value="1"/>
</dbReference>
<evidence type="ECO:0008006" key="4">
    <source>
        <dbReference type="Google" id="ProtNLM"/>
    </source>
</evidence>
<dbReference type="Proteomes" id="UP000541444">
    <property type="component" value="Unassembled WGS sequence"/>
</dbReference>
<comment type="caution">
    <text evidence="2">The sequence shown here is derived from an EMBL/GenBank/DDBJ whole genome shotgun (WGS) entry which is preliminary data.</text>
</comment>
<dbReference type="OrthoDB" id="1936508at2759"/>
<gene>
    <name evidence="2" type="ORF">GIB67_004874</name>
</gene>
<dbReference type="InterPro" id="IPR038974">
    <property type="entry name" value="CIF1/2"/>
</dbReference>
<name>A0A7J7LNF8_9MAGN</name>
<dbReference type="EMBL" id="JACGCM010002137">
    <property type="protein sequence ID" value="KAF6144201.1"/>
    <property type="molecule type" value="Genomic_DNA"/>
</dbReference>
<feature type="signal peptide" evidence="1">
    <location>
        <begin position="1"/>
        <end position="25"/>
    </location>
</feature>
<organism evidence="2 3">
    <name type="scientific">Kingdonia uniflora</name>
    <dbReference type="NCBI Taxonomy" id="39325"/>
    <lineage>
        <taxon>Eukaryota</taxon>
        <taxon>Viridiplantae</taxon>
        <taxon>Streptophyta</taxon>
        <taxon>Embryophyta</taxon>
        <taxon>Tracheophyta</taxon>
        <taxon>Spermatophyta</taxon>
        <taxon>Magnoliopsida</taxon>
        <taxon>Ranunculales</taxon>
        <taxon>Circaeasteraceae</taxon>
        <taxon>Kingdonia</taxon>
    </lineage>
</organism>
<keyword evidence="3" id="KW-1185">Reference proteome</keyword>
<evidence type="ECO:0000313" key="3">
    <source>
        <dbReference type="Proteomes" id="UP000541444"/>
    </source>
</evidence>
<reference evidence="2 3" key="1">
    <citation type="journal article" date="2020" name="IScience">
        <title>Genome Sequencing of the Endangered Kingdonia uniflora (Circaeasteraceae, Ranunculales) Reveals Potential Mechanisms of Evolutionary Specialization.</title>
        <authorList>
            <person name="Sun Y."/>
            <person name="Deng T."/>
            <person name="Zhang A."/>
            <person name="Moore M.J."/>
            <person name="Landis J.B."/>
            <person name="Lin N."/>
            <person name="Zhang H."/>
            <person name="Zhang X."/>
            <person name="Huang J."/>
            <person name="Zhang X."/>
            <person name="Sun H."/>
            <person name="Wang H."/>
        </authorList>
    </citation>
    <scope>NUCLEOTIDE SEQUENCE [LARGE SCALE GENOMIC DNA]</scope>
    <source>
        <strain evidence="2">TB1705</strain>
        <tissue evidence="2">Leaf</tissue>
    </source>
</reference>
<evidence type="ECO:0000256" key="1">
    <source>
        <dbReference type="SAM" id="SignalP"/>
    </source>
</evidence>
<sequence length="91" mass="10045">MDVTLLKKICLFLLIVSASLLSTAGRNGRFVDVFSMEASDSNKEITNEPLQHEDASVVHGKLLRVNAGDYGSYDPAPALGKPRFKLIPNRW</sequence>
<keyword evidence="1" id="KW-0732">Signal</keyword>
<dbReference type="AlphaFoldDB" id="A0A7J7LNF8"/>
<dbReference type="PANTHER" id="PTHR35290">
    <property type="entry name" value="PROTEIN CASPARIAN STRIP INTEGRITY FACTOR 1-RELATED"/>
    <property type="match status" value="1"/>
</dbReference>
<protein>
    <recommendedName>
        <fullName evidence="4">Carboxylesterase type B domain-containing protein</fullName>
    </recommendedName>
</protein>
<accession>A0A7J7LNF8</accession>
<evidence type="ECO:0000313" key="2">
    <source>
        <dbReference type="EMBL" id="KAF6144201.1"/>
    </source>
</evidence>